<dbReference type="SMART" id="SM00343">
    <property type="entry name" value="ZnF_C2HC"/>
    <property type="match status" value="1"/>
</dbReference>
<reference evidence="2" key="1">
    <citation type="journal article" date="2019" name="Sci. Rep.">
        <title>Draft genome of Tanacetum cinerariifolium, the natural source of mosquito coil.</title>
        <authorList>
            <person name="Yamashiro T."/>
            <person name="Shiraishi A."/>
            <person name="Satake H."/>
            <person name="Nakayama K."/>
        </authorList>
    </citation>
    <scope>NUCLEOTIDE SEQUENCE</scope>
</reference>
<dbReference type="Pfam" id="PF00098">
    <property type="entry name" value="zf-CCHC"/>
    <property type="match status" value="1"/>
</dbReference>
<comment type="caution">
    <text evidence="2">The sequence shown here is derived from an EMBL/GenBank/DDBJ whole genome shotgun (WGS) entry which is preliminary data.</text>
</comment>
<accession>A0A6L2K9E4</accession>
<evidence type="ECO:0000313" key="2">
    <source>
        <dbReference type="EMBL" id="GEU46083.1"/>
    </source>
</evidence>
<sequence>MEQLERLGYVLPQDISVGIILNGLTSDFAGFVRNYNMYNMGKTIGQGKGKDKPVYILNPKNSKPSAKEHPTKDDACHYCKEVEHWKRNCPVYLAELVKRKKYAEFLEKKLLSQEVSGRAKELEEIQDKDTSPSEKTCKIPIEVEGFKPPQEEVVPVRRSAKTHRVPNCLCQNVEAEEHSLGDLNKPNNYKAAILDSESCCYEQTSFKKKTDMDGIVHTYQVHLVAKVYTQTYRVDYEDTFSPIADI</sequence>
<dbReference type="GO" id="GO:0003676">
    <property type="term" value="F:nucleic acid binding"/>
    <property type="evidence" value="ECO:0007669"/>
    <property type="project" value="InterPro"/>
</dbReference>
<dbReference type="InterPro" id="IPR036875">
    <property type="entry name" value="Znf_CCHC_sf"/>
</dbReference>
<evidence type="ECO:0000259" key="1">
    <source>
        <dbReference type="SMART" id="SM00343"/>
    </source>
</evidence>
<dbReference type="EMBL" id="BKCJ010002077">
    <property type="protein sequence ID" value="GEU46083.1"/>
    <property type="molecule type" value="Genomic_DNA"/>
</dbReference>
<protein>
    <recommendedName>
        <fullName evidence="1">CCHC-type domain-containing protein</fullName>
    </recommendedName>
</protein>
<dbReference type="SUPFAM" id="SSF57756">
    <property type="entry name" value="Retrovirus zinc finger-like domains"/>
    <property type="match status" value="1"/>
</dbReference>
<dbReference type="InterPro" id="IPR001878">
    <property type="entry name" value="Znf_CCHC"/>
</dbReference>
<organism evidence="2">
    <name type="scientific">Tanacetum cinerariifolium</name>
    <name type="common">Dalmatian daisy</name>
    <name type="synonym">Chrysanthemum cinerariifolium</name>
    <dbReference type="NCBI Taxonomy" id="118510"/>
    <lineage>
        <taxon>Eukaryota</taxon>
        <taxon>Viridiplantae</taxon>
        <taxon>Streptophyta</taxon>
        <taxon>Embryophyta</taxon>
        <taxon>Tracheophyta</taxon>
        <taxon>Spermatophyta</taxon>
        <taxon>Magnoliopsida</taxon>
        <taxon>eudicotyledons</taxon>
        <taxon>Gunneridae</taxon>
        <taxon>Pentapetalae</taxon>
        <taxon>asterids</taxon>
        <taxon>campanulids</taxon>
        <taxon>Asterales</taxon>
        <taxon>Asteraceae</taxon>
        <taxon>Asteroideae</taxon>
        <taxon>Anthemideae</taxon>
        <taxon>Anthemidinae</taxon>
        <taxon>Tanacetum</taxon>
    </lineage>
</organism>
<name>A0A6L2K9E4_TANCI</name>
<dbReference type="GO" id="GO:0008270">
    <property type="term" value="F:zinc ion binding"/>
    <property type="evidence" value="ECO:0007669"/>
    <property type="project" value="InterPro"/>
</dbReference>
<dbReference type="AlphaFoldDB" id="A0A6L2K9E4"/>
<gene>
    <name evidence="2" type="ORF">Tci_018061</name>
</gene>
<proteinExistence type="predicted"/>
<feature type="domain" description="CCHC-type" evidence="1">
    <location>
        <begin position="75"/>
        <end position="91"/>
    </location>
</feature>
<dbReference type="Gene3D" id="4.10.60.10">
    <property type="entry name" value="Zinc finger, CCHC-type"/>
    <property type="match status" value="1"/>
</dbReference>